<feature type="domain" description="Carbohydrate kinase PfkB" evidence="6">
    <location>
        <begin position="23"/>
        <end position="227"/>
    </location>
</feature>
<dbReference type="GO" id="GO:0008865">
    <property type="term" value="F:fructokinase activity"/>
    <property type="evidence" value="ECO:0007669"/>
    <property type="project" value="UniProtKB-EC"/>
</dbReference>
<reference evidence="7" key="1">
    <citation type="submission" date="2018-06" db="EMBL/GenBank/DDBJ databases">
        <authorList>
            <person name="Zhirakovskaya E."/>
        </authorList>
    </citation>
    <scope>NUCLEOTIDE SEQUENCE</scope>
</reference>
<protein>
    <submittedName>
        <fullName evidence="7">Fructokinase</fullName>
        <ecNumber evidence="7">2.7.1.4</ecNumber>
    </submittedName>
</protein>
<dbReference type="SUPFAM" id="SSF53613">
    <property type="entry name" value="Ribokinase-like"/>
    <property type="match status" value="1"/>
</dbReference>
<accession>A0A3B1D110</accession>
<dbReference type="InterPro" id="IPR011611">
    <property type="entry name" value="PfkB_dom"/>
</dbReference>
<sequence length="230" mass="25357">MTNSSASRPAIFGEVLFDSFPDGTSSLGGAPFNVAWNLKGFGLDPLFISRVGDDKNGRKVFDSMNEWGLSTDALQVDKEHQTGMVKVMLDKGEPAFSILPDQAYDFIDDDLMWSTIAEGKYSILYHGSLIARNCVSRSALDLLQSQAHAPVFCDVNLRAPWWEEARVLSMIKNIKWAKLNQEELTKLSGASFKGRESVRKIASQFCKENKIENLVLTLGADGAMIISLSG</sequence>
<keyword evidence="3" id="KW-0547">Nucleotide-binding</keyword>
<dbReference type="EC" id="2.7.1.4" evidence="7"/>
<dbReference type="EMBL" id="UOGC01000137">
    <property type="protein sequence ID" value="VAX22417.1"/>
    <property type="molecule type" value="Genomic_DNA"/>
</dbReference>
<gene>
    <name evidence="7" type="ORF">MNBD_NITROSPINAE01-936</name>
</gene>
<dbReference type="InterPro" id="IPR050306">
    <property type="entry name" value="PfkB_Carbo_kinase"/>
</dbReference>
<evidence type="ECO:0000256" key="4">
    <source>
        <dbReference type="ARBA" id="ARBA00022777"/>
    </source>
</evidence>
<dbReference type="Gene3D" id="3.40.1190.20">
    <property type="match status" value="1"/>
</dbReference>
<dbReference type="PANTHER" id="PTHR43085">
    <property type="entry name" value="HEXOKINASE FAMILY MEMBER"/>
    <property type="match status" value="1"/>
</dbReference>
<keyword evidence="2 7" id="KW-0808">Transferase</keyword>
<comment type="similarity">
    <text evidence="1">Belongs to the carbohydrate kinase PfkB family.</text>
</comment>
<dbReference type="PANTHER" id="PTHR43085:SF1">
    <property type="entry name" value="PSEUDOURIDINE KINASE-RELATED"/>
    <property type="match status" value="1"/>
</dbReference>
<proteinExistence type="inferred from homology"/>
<name>A0A3B1D110_9ZZZZ</name>
<dbReference type="GO" id="GO:0005524">
    <property type="term" value="F:ATP binding"/>
    <property type="evidence" value="ECO:0007669"/>
    <property type="project" value="UniProtKB-KW"/>
</dbReference>
<evidence type="ECO:0000313" key="7">
    <source>
        <dbReference type="EMBL" id="VAX22417.1"/>
    </source>
</evidence>
<evidence type="ECO:0000259" key="6">
    <source>
        <dbReference type="Pfam" id="PF00294"/>
    </source>
</evidence>
<keyword evidence="4 7" id="KW-0418">Kinase</keyword>
<dbReference type="Pfam" id="PF00294">
    <property type="entry name" value="PfkB"/>
    <property type="match status" value="1"/>
</dbReference>
<evidence type="ECO:0000256" key="2">
    <source>
        <dbReference type="ARBA" id="ARBA00022679"/>
    </source>
</evidence>
<dbReference type="AlphaFoldDB" id="A0A3B1D110"/>
<organism evidence="7">
    <name type="scientific">hydrothermal vent metagenome</name>
    <dbReference type="NCBI Taxonomy" id="652676"/>
    <lineage>
        <taxon>unclassified sequences</taxon>
        <taxon>metagenomes</taxon>
        <taxon>ecological metagenomes</taxon>
    </lineage>
</organism>
<keyword evidence="5" id="KW-0067">ATP-binding</keyword>
<evidence type="ECO:0000256" key="1">
    <source>
        <dbReference type="ARBA" id="ARBA00010688"/>
    </source>
</evidence>
<feature type="non-terminal residue" evidence="7">
    <location>
        <position position="230"/>
    </location>
</feature>
<evidence type="ECO:0000256" key="3">
    <source>
        <dbReference type="ARBA" id="ARBA00022741"/>
    </source>
</evidence>
<dbReference type="InterPro" id="IPR029056">
    <property type="entry name" value="Ribokinase-like"/>
</dbReference>
<evidence type="ECO:0000256" key="5">
    <source>
        <dbReference type="ARBA" id="ARBA00022840"/>
    </source>
</evidence>